<proteinExistence type="predicted"/>
<protein>
    <submittedName>
        <fullName evidence="1">DUF2863 family protein</fullName>
    </submittedName>
</protein>
<keyword evidence="2" id="KW-1185">Reference proteome</keyword>
<dbReference type="Proteomes" id="UP000680067">
    <property type="component" value="Unassembled WGS sequence"/>
</dbReference>
<name>A0A941I7M4_9BURK</name>
<dbReference type="EMBL" id="JAGSPN010000017">
    <property type="protein sequence ID" value="MBR7783986.1"/>
    <property type="molecule type" value="Genomic_DNA"/>
</dbReference>
<dbReference type="AlphaFoldDB" id="A0A941I7M4"/>
<evidence type="ECO:0000313" key="1">
    <source>
        <dbReference type="EMBL" id="MBR7783986.1"/>
    </source>
</evidence>
<reference evidence="1" key="1">
    <citation type="submission" date="2021-04" db="EMBL/GenBank/DDBJ databases">
        <title>novel species isolated from subtropical streams in China.</title>
        <authorList>
            <person name="Lu H."/>
        </authorList>
    </citation>
    <scope>NUCLEOTIDE SEQUENCE</scope>
    <source>
        <strain evidence="1">LFS511W</strain>
    </source>
</reference>
<dbReference type="Pfam" id="PF11062">
    <property type="entry name" value="DUF2863"/>
    <property type="match status" value="1"/>
</dbReference>
<comment type="caution">
    <text evidence="1">The sequence shown here is derived from an EMBL/GenBank/DDBJ whole genome shotgun (WGS) entry which is preliminary data.</text>
</comment>
<evidence type="ECO:0000313" key="2">
    <source>
        <dbReference type="Proteomes" id="UP000680067"/>
    </source>
</evidence>
<sequence length="411" mass="46061">MRRPIKHSRQKLAAESQRLVNLAVAVAQSSSRYEDQFWQQQLDEQVIRSLHLHHQDILDGATEHLLQKSPNGYEVLAETMETVSTSLQFEHEGKPWRSLIIAAPVLAWTRFEIASGPLNADMQQQFAHCFSKILLAPDARLRLLPHLFSIEQLPRQHCETFALLEQQTAVLMQGKTSQSAPENPPTVPFLADVRFLMAVVAVPEGAPVFRWQLSAAPFDIEKAKDAALKDWTESTEVLLNHLIPGCNTEPLLPESYFSACREADLRIRPVSLQSAVYYLGETFELHPDSIRAVIAGFRHPDTPDNGDDIDEYRIGFAAADKPEILYGVVWPLYQPDDKNTAVQFDDAGRLTGEISALLRECGIVDVIWHNEIFDAEFCDDCGTPMFADPDGELVHPEAPEDTPAPGTAHFH</sequence>
<organism evidence="1 2">
    <name type="scientific">Undibacterium luofuense</name>
    <dbReference type="NCBI Taxonomy" id="2828733"/>
    <lineage>
        <taxon>Bacteria</taxon>
        <taxon>Pseudomonadati</taxon>
        <taxon>Pseudomonadota</taxon>
        <taxon>Betaproteobacteria</taxon>
        <taxon>Burkholderiales</taxon>
        <taxon>Oxalobacteraceae</taxon>
        <taxon>Undibacterium</taxon>
    </lineage>
</organism>
<dbReference type="RefSeq" id="WP_212689262.1">
    <property type="nucleotide sequence ID" value="NZ_JAGSPN010000017.1"/>
</dbReference>
<dbReference type="InterPro" id="IPR021292">
    <property type="entry name" value="DUF2863"/>
</dbReference>
<accession>A0A941I7M4</accession>
<gene>
    <name evidence="1" type="ORF">KDM89_17710</name>
</gene>